<dbReference type="Proteomes" id="UP000638311">
    <property type="component" value="Unassembled WGS sequence"/>
</dbReference>
<accession>A0A2I1J3I4</accession>
<evidence type="ECO:0000313" key="3">
    <source>
        <dbReference type="Proteomes" id="UP000466472"/>
    </source>
</evidence>
<dbReference type="RefSeq" id="WP_050388362.1">
    <property type="nucleotide sequence ID" value="NZ_CP034089.1"/>
</dbReference>
<sequence>MSDYDNTVAELTEKLTGLGGIVTQVTDDPTLVKPSPGKASIWIEPPDFTWEGWHPYPPEITIKLMVTAGTPTTQQKAIPLIMQVLELMHQENLPLRSATASGFNLADAGTLAAYEVTLNAI</sequence>
<reference evidence="2 3" key="1">
    <citation type="journal article" date="2019" name="Nat. Med.">
        <title>A library of human gut bacterial isolates paired with longitudinal multiomics data enables mechanistic microbiome research.</title>
        <authorList>
            <person name="Poyet M."/>
            <person name="Groussin M."/>
            <person name="Gibbons S.M."/>
            <person name="Avila-Pacheco J."/>
            <person name="Jiang X."/>
            <person name="Kearney S.M."/>
            <person name="Perrotta A.R."/>
            <person name="Berdy B."/>
            <person name="Zhao S."/>
            <person name="Lieberman T.D."/>
            <person name="Swanson P.K."/>
            <person name="Smith M."/>
            <person name="Roesemann S."/>
            <person name="Alexander J.E."/>
            <person name="Rich S.A."/>
            <person name="Livny J."/>
            <person name="Vlamakis H."/>
            <person name="Clish C."/>
            <person name="Bullock K."/>
            <person name="Deik A."/>
            <person name="Scott J."/>
            <person name="Pierce K.A."/>
            <person name="Xavier R.J."/>
            <person name="Alm E.J."/>
        </authorList>
    </citation>
    <scope>NUCLEOTIDE SEQUENCE</scope>
    <source>
        <strain evidence="1 3">BIOML-A395</strain>
        <strain evidence="2">BIOML-A409</strain>
    </source>
</reference>
<protein>
    <recommendedName>
        <fullName evidence="5">Phage protein</fullName>
    </recommendedName>
</protein>
<evidence type="ECO:0000313" key="2">
    <source>
        <dbReference type="EMBL" id="MZU07491.1"/>
    </source>
</evidence>
<evidence type="ECO:0008006" key="5">
    <source>
        <dbReference type="Google" id="ProtNLM"/>
    </source>
</evidence>
<dbReference type="Proteomes" id="UP000466472">
    <property type="component" value="Unassembled WGS sequence"/>
</dbReference>
<evidence type="ECO:0000313" key="1">
    <source>
        <dbReference type="EMBL" id="MZR87770.1"/>
    </source>
</evidence>
<proteinExistence type="predicted"/>
<evidence type="ECO:0000313" key="4">
    <source>
        <dbReference type="Proteomes" id="UP000638311"/>
    </source>
</evidence>
<dbReference type="EMBL" id="WXDR01000001">
    <property type="protein sequence ID" value="MZU07491.1"/>
    <property type="molecule type" value="Genomic_DNA"/>
</dbReference>
<comment type="caution">
    <text evidence="2">The sequence shown here is derived from an EMBL/GenBank/DDBJ whole genome shotgun (WGS) entry which is preliminary data.</text>
</comment>
<name>A0A2I1J3I4_BIFLN</name>
<organism evidence="2 4">
    <name type="scientific">Bifidobacterium longum</name>
    <dbReference type="NCBI Taxonomy" id="216816"/>
    <lineage>
        <taxon>Bacteria</taxon>
        <taxon>Bacillati</taxon>
        <taxon>Actinomycetota</taxon>
        <taxon>Actinomycetes</taxon>
        <taxon>Bifidobacteriales</taxon>
        <taxon>Bifidobacteriaceae</taxon>
        <taxon>Bifidobacterium</taxon>
    </lineage>
</organism>
<dbReference type="AlphaFoldDB" id="A0A2I1J3I4"/>
<dbReference type="EMBL" id="WXEF01000001">
    <property type="protein sequence ID" value="MZR87770.1"/>
    <property type="molecule type" value="Genomic_DNA"/>
</dbReference>
<gene>
    <name evidence="1" type="ORF">GT999_00245</name>
    <name evidence="2" type="ORF">GUA24_00250</name>
</gene>